<name>A0A367GQL0_9SPHI</name>
<organism evidence="1 2">
    <name type="scientific">Mucilaginibacter hurinus</name>
    <dbReference type="NCBI Taxonomy" id="2201324"/>
    <lineage>
        <taxon>Bacteria</taxon>
        <taxon>Pseudomonadati</taxon>
        <taxon>Bacteroidota</taxon>
        <taxon>Sphingobacteriia</taxon>
        <taxon>Sphingobacteriales</taxon>
        <taxon>Sphingobacteriaceae</taxon>
        <taxon>Mucilaginibacter</taxon>
    </lineage>
</organism>
<protein>
    <recommendedName>
        <fullName evidence="3">DUF1579 domain-containing protein</fullName>
    </recommendedName>
</protein>
<dbReference type="Pfam" id="PF07617">
    <property type="entry name" value="DUF1579"/>
    <property type="match status" value="1"/>
</dbReference>
<dbReference type="OrthoDB" id="277821at2"/>
<sequence>MKQLMIFFLLIAGQQTINAQNSRNDYHSARETYLKPNDIHEFLAQYSGEWTGEMSTWLYPQSSAQRLPLAVVDKMILGNRFMQMTINGTITGTPFECLITLGYSTTNQRFTTTNLDNLGTGTVTLTGYWVSPRKTIELFGDMPTPENTDVVHLRQLINFVDNDTYVIEYFDKRAGQQEFKNREFRFKRKK</sequence>
<dbReference type="Proteomes" id="UP000253209">
    <property type="component" value="Unassembled WGS sequence"/>
</dbReference>
<dbReference type="RefSeq" id="WP_114004654.1">
    <property type="nucleotide sequence ID" value="NZ_QGDC01000003.1"/>
</dbReference>
<comment type="caution">
    <text evidence="1">The sequence shown here is derived from an EMBL/GenBank/DDBJ whole genome shotgun (WGS) entry which is preliminary data.</text>
</comment>
<accession>A0A367GQL0</accession>
<reference evidence="1 2" key="1">
    <citation type="submission" date="2018-05" db="EMBL/GenBank/DDBJ databases">
        <title>Mucilaginibacter hurinus sp. nov., isolated from briquette warehouse soil.</title>
        <authorList>
            <person name="Choi L."/>
        </authorList>
    </citation>
    <scope>NUCLEOTIDE SEQUENCE [LARGE SCALE GENOMIC DNA]</scope>
    <source>
        <strain evidence="1 2">ZR32</strain>
    </source>
</reference>
<proteinExistence type="predicted"/>
<dbReference type="InterPro" id="IPR011473">
    <property type="entry name" value="DUF1579"/>
</dbReference>
<gene>
    <name evidence="1" type="ORF">DJ568_07595</name>
</gene>
<evidence type="ECO:0000313" key="1">
    <source>
        <dbReference type="EMBL" id="RCH55739.1"/>
    </source>
</evidence>
<dbReference type="EMBL" id="QGDC01000003">
    <property type="protein sequence ID" value="RCH55739.1"/>
    <property type="molecule type" value="Genomic_DNA"/>
</dbReference>
<dbReference type="AlphaFoldDB" id="A0A367GQL0"/>
<keyword evidence="2" id="KW-1185">Reference proteome</keyword>
<evidence type="ECO:0000313" key="2">
    <source>
        <dbReference type="Proteomes" id="UP000253209"/>
    </source>
</evidence>
<evidence type="ECO:0008006" key="3">
    <source>
        <dbReference type="Google" id="ProtNLM"/>
    </source>
</evidence>